<reference evidence="1 2" key="1">
    <citation type="submission" date="2019-04" db="EMBL/GenBank/DDBJ databases">
        <title>Friends and foes A comparative genomics studyof 23 Aspergillus species from section Flavi.</title>
        <authorList>
            <consortium name="DOE Joint Genome Institute"/>
            <person name="Kjaerbolling I."/>
            <person name="Vesth T."/>
            <person name="Frisvad J.C."/>
            <person name="Nybo J.L."/>
            <person name="Theobald S."/>
            <person name="Kildgaard S."/>
            <person name="Isbrandt T."/>
            <person name="Kuo A."/>
            <person name="Sato A."/>
            <person name="Lyhne E.K."/>
            <person name="Kogle M.E."/>
            <person name="Wiebenga A."/>
            <person name="Kun R.S."/>
            <person name="Lubbers R.J."/>
            <person name="Makela M.R."/>
            <person name="Barry K."/>
            <person name="Chovatia M."/>
            <person name="Clum A."/>
            <person name="Daum C."/>
            <person name="Haridas S."/>
            <person name="He G."/>
            <person name="LaButti K."/>
            <person name="Lipzen A."/>
            <person name="Mondo S."/>
            <person name="Riley R."/>
            <person name="Salamov A."/>
            <person name="Simmons B.A."/>
            <person name="Magnuson J.K."/>
            <person name="Henrissat B."/>
            <person name="Mortensen U.H."/>
            <person name="Larsen T.O."/>
            <person name="Devries R.P."/>
            <person name="Grigoriev I.V."/>
            <person name="Machida M."/>
            <person name="Baker S.E."/>
            <person name="Andersen M.R."/>
        </authorList>
    </citation>
    <scope>NUCLEOTIDE SEQUENCE [LARGE SCALE GENOMIC DNA]</scope>
    <source>
        <strain evidence="1 2">CBS 763.97</strain>
    </source>
</reference>
<proteinExistence type="predicted"/>
<keyword evidence="2" id="KW-1185">Reference proteome</keyword>
<dbReference type="RefSeq" id="XP_031924635.1">
    <property type="nucleotide sequence ID" value="XM_032076201.1"/>
</dbReference>
<organism evidence="1 2">
    <name type="scientific">Aspergillus caelatus</name>
    <dbReference type="NCBI Taxonomy" id="61420"/>
    <lineage>
        <taxon>Eukaryota</taxon>
        <taxon>Fungi</taxon>
        <taxon>Dikarya</taxon>
        <taxon>Ascomycota</taxon>
        <taxon>Pezizomycotina</taxon>
        <taxon>Eurotiomycetes</taxon>
        <taxon>Eurotiomycetidae</taxon>
        <taxon>Eurotiales</taxon>
        <taxon>Aspergillaceae</taxon>
        <taxon>Aspergillus</taxon>
        <taxon>Aspergillus subgen. Circumdati</taxon>
    </lineage>
</organism>
<accession>A0A5N6ZVB6</accession>
<dbReference type="AlphaFoldDB" id="A0A5N6ZVB6"/>
<protein>
    <submittedName>
        <fullName evidence="1">Uncharacterized protein</fullName>
    </submittedName>
</protein>
<sequence length="103" mass="11954">MQATATVTILVCQLTLYHFVRTILRPCHSQWWPICPGFPSWWPYWVRGCEGVVFMVLIIPPWKSKHLSIISYTINVVKIVLNNQNLVMQLAVYSLQLLLPNTD</sequence>
<evidence type="ECO:0000313" key="2">
    <source>
        <dbReference type="Proteomes" id="UP000326268"/>
    </source>
</evidence>
<dbReference type="GeneID" id="43660647"/>
<gene>
    <name evidence="1" type="ORF">BDV27DRAFT_27539</name>
</gene>
<dbReference type="Proteomes" id="UP000326268">
    <property type="component" value="Unassembled WGS sequence"/>
</dbReference>
<evidence type="ECO:0000313" key="1">
    <source>
        <dbReference type="EMBL" id="KAE8361554.1"/>
    </source>
</evidence>
<name>A0A5N6ZVB6_9EURO</name>
<dbReference type="EMBL" id="ML737731">
    <property type="protein sequence ID" value="KAE8361554.1"/>
    <property type="molecule type" value="Genomic_DNA"/>
</dbReference>